<accession>A0A6H0Y287</accession>
<dbReference type="EMBL" id="CP051142">
    <property type="protein sequence ID" value="QIX00979.1"/>
    <property type="molecule type" value="Genomic_DNA"/>
</dbReference>
<dbReference type="AlphaFoldDB" id="A0A6H0Y287"/>
<sequence>MHQTWCTPSWANKQLKIQPHRHYRRSIAQLPSDSLSTSPRHRPIKLNAFTTPCEVGRLRRATSREAWGRKTTISV</sequence>
<name>A0A6H0Y287_9PEZI</name>
<gene>
    <name evidence="1" type="ORF">AMS68_006496</name>
</gene>
<reference evidence="1 2" key="1">
    <citation type="journal article" date="2016" name="Sci. Rep.">
        <title>Peltaster fructicola genome reveals evolution from an invasive phytopathogen to an ectophytic parasite.</title>
        <authorList>
            <person name="Xu C."/>
            <person name="Chen H."/>
            <person name="Gleason M.L."/>
            <person name="Xu J.R."/>
            <person name="Liu H."/>
            <person name="Zhang R."/>
            <person name="Sun G."/>
        </authorList>
    </citation>
    <scope>NUCLEOTIDE SEQUENCE [LARGE SCALE GENOMIC DNA]</scope>
    <source>
        <strain evidence="1 2">LNHT1506</strain>
    </source>
</reference>
<evidence type="ECO:0000313" key="2">
    <source>
        <dbReference type="Proteomes" id="UP000503462"/>
    </source>
</evidence>
<keyword evidence="2" id="KW-1185">Reference proteome</keyword>
<dbReference type="Proteomes" id="UP000503462">
    <property type="component" value="Chromosome 4"/>
</dbReference>
<protein>
    <submittedName>
        <fullName evidence="1">Uncharacterized protein</fullName>
    </submittedName>
</protein>
<evidence type="ECO:0000313" key="1">
    <source>
        <dbReference type="EMBL" id="QIX00979.1"/>
    </source>
</evidence>
<organism evidence="1 2">
    <name type="scientific">Peltaster fructicola</name>
    <dbReference type="NCBI Taxonomy" id="286661"/>
    <lineage>
        <taxon>Eukaryota</taxon>
        <taxon>Fungi</taxon>
        <taxon>Dikarya</taxon>
        <taxon>Ascomycota</taxon>
        <taxon>Pezizomycotina</taxon>
        <taxon>Dothideomycetes</taxon>
        <taxon>Dothideomycetes incertae sedis</taxon>
        <taxon>Peltaster</taxon>
    </lineage>
</organism>
<proteinExistence type="predicted"/>